<dbReference type="AlphaFoldDB" id="B5VQQ9"/>
<name>B5VQQ9_YEAS6</name>
<comment type="caution">
    <text evidence="1">The sequence shown here is derived from an EMBL/GenBank/DDBJ whole genome shotgun (WGS) entry which is preliminary data.</text>
</comment>
<reference evidence="1 2" key="1">
    <citation type="journal article" date="2008" name="FEMS Yeast Res.">
        <title>Comparative genome analysis of a Saccharomyces cerevisiae wine strain.</title>
        <authorList>
            <person name="Borneman A.R."/>
            <person name="Forgan A.H."/>
            <person name="Pretorius I.S."/>
            <person name="Chambers P.J."/>
        </authorList>
    </citation>
    <scope>NUCLEOTIDE SEQUENCE [LARGE SCALE GENOMIC DNA]</scope>
    <source>
        <strain evidence="1 2">AWRI1631</strain>
    </source>
</reference>
<gene>
    <name evidence="1" type="ORF">AWRI1631_141830</name>
</gene>
<dbReference type="EMBL" id="ABSV01001994">
    <property type="protein sequence ID" value="EDZ69732.1"/>
    <property type="molecule type" value="Genomic_DNA"/>
</dbReference>
<dbReference type="Proteomes" id="UP000008988">
    <property type="component" value="Unassembled WGS sequence"/>
</dbReference>
<organism evidence="1 2">
    <name type="scientific">Saccharomyces cerevisiae (strain AWRI1631)</name>
    <name type="common">Baker's yeast</name>
    <dbReference type="NCBI Taxonomy" id="545124"/>
    <lineage>
        <taxon>Eukaryota</taxon>
        <taxon>Fungi</taxon>
        <taxon>Dikarya</taxon>
        <taxon>Ascomycota</taxon>
        <taxon>Saccharomycotina</taxon>
        <taxon>Saccharomycetes</taxon>
        <taxon>Saccharomycetales</taxon>
        <taxon>Saccharomycetaceae</taxon>
        <taxon>Saccharomyces</taxon>
    </lineage>
</organism>
<evidence type="ECO:0000313" key="2">
    <source>
        <dbReference type="Proteomes" id="UP000008988"/>
    </source>
</evidence>
<protein>
    <submittedName>
        <fullName evidence="1">Uncharacterized protein</fullName>
    </submittedName>
</protein>
<evidence type="ECO:0000313" key="1">
    <source>
        <dbReference type="EMBL" id="EDZ69732.1"/>
    </source>
</evidence>
<sequence length="189" mass="21678">MLEAKMVMVVPTIEDQAMIVLHPKILSQSVVMHIKGQNYQLDLVKVKHIMIEVGHLDPQVRTGAMVLIKGITAYVKSIRKTVHNVHNYGFLKSHFKRAKTAAKPTLTKLHLTSATRLQKMKKSRIKDSRRMKQLETNFKRKIIEIHEIAVLPIEPMKIKGTTEIERAILRRFRKVPRVGITSVGTRGNY</sequence>
<accession>B5VQQ9</accession>
<dbReference type="SMR" id="B5VQQ9"/>
<proteinExistence type="predicted"/>